<sequence>MRRVAPLINLTDQRNGEHTVTIKNSIGPGVEADHGNRLFGNTIRSAEGEDLVQRLNAMFERANSAGQVVNQRELSTVLSVRRSEGSPGDRSIPAPDRLMHAIEGLSYESLSLLICAAEHLLRSEGVHVDSTPFT</sequence>
<name>A0AB38R6Z2_RHOSG</name>
<gene>
    <name evidence="1" type="ORF">M0639_17790</name>
</gene>
<protein>
    <submittedName>
        <fullName evidence="1">Uncharacterized protein</fullName>
    </submittedName>
</protein>
<dbReference type="RefSeq" id="WP_231915101.1">
    <property type="nucleotide sequence ID" value="NZ_CP096563.1"/>
</dbReference>
<dbReference type="AlphaFoldDB" id="A0AB38R6Z2"/>
<accession>A0AB38R6Z2</accession>
<proteinExistence type="predicted"/>
<dbReference type="Proteomes" id="UP000831484">
    <property type="component" value="Chromosome"/>
</dbReference>
<dbReference type="EMBL" id="CP096563">
    <property type="protein sequence ID" value="UPU40924.1"/>
    <property type="molecule type" value="Genomic_DNA"/>
</dbReference>
<reference evidence="2" key="1">
    <citation type="journal article" date="2022" name="Environ. Microbiol.">
        <title>Functional analysis, diversity, and distribution of carbendazim hydrolases MheI and CbmA, responsible for the initial step in carbendazim degradation.</title>
        <authorList>
            <person name="Zhang M."/>
            <person name="Bai X."/>
            <person name="Li Q."/>
            <person name="Zhang L."/>
            <person name="Zhu Q."/>
            <person name="Gao S."/>
            <person name="Ke Z."/>
            <person name="Jiang M."/>
            <person name="Hu J."/>
            <person name="Qiu J."/>
            <person name="Hong Q."/>
        </authorList>
    </citation>
    <scope>NUCLEOTIDE SEQUENCE [LARGE SCALE GENOMIC DNA]</scope>
    <source>
        <strain evidence="2">djl-6</strain>
    </source>
</reference>
<keyword evidence="2" id="KW-1185">Reference proteome</keyword>
<evidence type="ECO:0000313" key="1">
    <source>
        <dbReference type="EMBL" id="UPU40924.1"/>
    </source>
</evidence>
<organism evidence="1 2">
    <name type="scientific">Rhodococcus qingshengii JCM 15477</name>
    <dbReference type="NCBI Taxonomy" id="1303681"/>
    <lineage>
        <taxon>Bacteria</taxon>
        <taxon>Bacillati</taxon>
        <taxon>Actinomycetota</taxon>
        <taxon>Actinomycetes</taxon>
        <taxon>Mycobacteriales</taxon>
        <taxon>Nocardiaceae</taxon>
        <taxon>Rhodococcus</taxon>
        <taxon>Rhodococcus erythropolis group</taxon>
    </lineage>
</organism>
<evidence type="ECO:0000313" key="2">
    <source>
        <dbReference type="Proteomes" id="UP000831484"/>
    </source>
</evidence>